<sequence>MITDPIHKQPCRGTLWILSQSILEQARHNNTDVYVSLEVACGRRPVEPKASNEKAAWWNGCFPCGVKGIGPQCSHPNKEGTSAFTFQKSPANTERQGRNRFGVQQIDSGISRNSPIRVRRCRYNSRMHYTSALFSLSVGQAFSGTQNVSSLQKDEAWRVNVRIQGCDLDHGYLCGTMEALNVPMADTPVVTFWEGEIVDTKNYTFFTGKWGATAEDDIKHWTKFPSFSPLLSQVEVDGGKSLDLSIYPYIFMRWKEQYFVNVGTDCGLTIAGFYYVCFSCSDGSINGFYYDPNSRLSWVGLRGMLVEHTVAHGWNESKSTVWALCNAQNFKFDTPVAVGILDWQMESLLCNEVWLMSPNVAPDVQENDGCNNAKGNVSTCFFSTKQDCEEAFDIFLDKEASYMPEPGYLKLVKTNDFIHDARFKAVNWLIKSQRRMNLSLGTVFIAVNYLDRFISLTDQCQGWKHWSFDLLSIACLSVASKFNETNTPSLHDFQGEGLDHSFAPSLIQRMELTVLKRLGWRMDSTTPFSYIDFLIQSLDDALKKTLIQDFTNRVTELLLTALLDPKFLEFQPCVIAMSAVRCAFEDLFPSTDNASLVNLESIIRQDQKDDLIKCERIVGKLLVQDHDMLACGSSWGGPSSPVTVLKAECFNFFDCPIDLSLLIKDMPGVNMGLRSRRKRKREKLECGM</sequence>
<protein>
    <submittedName>
        <fullName evidence="8">Cyclin-D2-2</fullName>
    </submittedName>
</protein>
<dbReference type="GO" id="GO:0043161">
    <property type="term" value="P:proteasome-mediated ubiquitin-dependent protein catabolic process"/>
    <property type="evidence" value="ECO:0007669"/>
    <property type="project" value="TreeGrafter"/>
</dbReference>
<dbReference type="AlphaFoldDB" id="A0AAW2NUT5"/>
<dbReference type="Gene3D" id="1.10.472.10">
    <property type="entry name" value="Cyclin-like"/>
    <property type="match status" value="2"/>
</dbReference>
<evidence type="ECO:0000256" key="5">
    <source>
        <dbReference type="ARBA" id="ARBA00061469"/>
    </source>
</evidence>
<dbReference type="PROSITE" id="PS00292">
    <property type="entry name" value="CYCLINS"/>
    <property type="match status" value="1"/>
</dbReference>
<dbReference type="FunFam" id="1.10.472.10:FF:000060">
    <property type="entry name" value="D6-type cyclin"/>
    <property type="match status" value="1"/>
</dbReference>
<dbReference type="InterPro" id="IPR006671">
    <property type="entry name" value="Cyclin_N"/>
</dbReference>
<dbReference type="PANTHER" id="PTHR14534:SF3">
    <property type="entry name" value="GID COMPLEX SUBUNIT 4 HOMOLOG"/>
    <property type="match status" value="1"/>
</dbReference>
<dbReference type="CDD" id="cd20544">
    <property type="entry name" value="CYCLIN_AtCycD-like_rpt2"/>
    <property type="match status" value="1"/>
</dbReference>
<evidence type="ECO:0000256" key="1">
    <source>
        <dbReference type="ARBA" id="ARBA00009065"/>
    </source>
</evidence>
<dbReference type="GO" id="GO:0034657">
    <property type="term" value="C:GID complex"/>
    <property type="evidence" value="ECO:0007669"/>
    <property type="project" value="TreeGrafter"/>
</dbReference>
<organism evidence="8">
    <name type="scientific">Sesamum calycinum</name>
    <dbReference type="NCBI Taxonomy" id="2727403"/>
    <lineage>
        <taxon>Eukaryota</taxon>
        <taxon>Viridiplantae</taxon>
        <taxon>Streptophyta</taxon>
        <taxon>Embryophyta</taxon>
        <taxon>Tracheophyta</taxon>
        <taxon>Spermatophyta</taxon>
        <taxon>Magnoliopsida</taxon>
        <taxon>eudicotyledons</taxon>
        <taxon>Gunneridae</taxon>
        <taxon>Pentapetalae</taxon>
        <taxon>asterids</taxon>
        <taxon>lamiids</taxon>
        <taxon>Lamiales</taxon>
        <taxon>Pedaliaceae</taxon>
        <taxon>Sesamum</taxon>
    </lineage>
</organism>
<evidence type="ECO:0000313" key="8">
    <source>
        <dbReference type="EMBL" id="KAL0347332.1"/>
    </source>
</evidence>
<dbReference type="InterPro" id="IPR018618">
    <property type="entry name" value="GID4/10-like"/>
</dbReference>
<feature type="domain" description="Cyclin-like" evidence="7">
    <location>
        <begin position="427"/>
        <end position="516"/>
    </location>
</feature>
<evidence type="ECO:0000259" key="7">
    <source>
        <dbReference type="SMART" id="SM00385"/>
    </source>
</evidence>
<gene>
    <name evidence="8" type="ORF">Scaly_1749200</name>
</gene>
<dbReference type="InterPro" id="IPR036915">
    <property type="entry name" value="Cyclin-like_sf"/>
</dbReference>
<dbReference type="GO" id="GO:0045721">
    <property type="term" value="P:negative regulation of gluconeogenesis"/>
    <property type="evidence" value="ECO:0007669"/>
    <property type="project" value="TreeGrafter"/>
</dbReference>
<evidence type="ECO:0000256" key="6">
    <source>
        <dbReference type="RuleBase" id="RU000383"/>
    </source>
</evidence>
<dbReference type="Pfam" id="PF09783">
    <property type="entry name" value="Vac_ImportDeg"/>
    <property type="match status" value="1"/>
</dbReference>
<comment type="similarity">
    <text evidence="1">Belongs to the cyclin family. Cyclin D subfamily.</text>
</comment>
<keyword evidence="2" id="KW-0132">Cell division</keyword>
<evidence type="ECO:0000256" key="2">
    <source>
        <dbReference type="ARBA" id="ARBA00022618"/>
    </source>
</evidence>
<dbReference type="SUPFAM" id="SSF47954">
    <property type="entry name" value="Cyclin-like"/>
    <property type="match status" value="1"/>
</dbReference>
<dbReference type="GO" id="GO:0005773">
    <property type="term" value="C:vacuole"/>
    <property type="evidence" value="ECO:0007669"/>
    <property type="project" value="GOC"/>
</dbReference>
<dbReference type="GO" id="GO:0051301">
    <property type="term" value="P:cell division"/>
    <property type="evidence" value="ECO:0007669"/>
    <property type="project" value="UniProtKB-KW"/>
</dbReference>
<reference evidence="8" key="1">
    <citation type="submission" date="2020-06" db="EMBL/GenBank/DDBJ databases">
        <authorList>
            <person name="Li T."/>
            <person name="Hu X."/>
            <person name="Zhang T."/>
            <person name="Song X."/>
            <person name="Zhang H."/>
            <person name="Dai N."/>
            <person name="Sheng W."/>
            <person name="Hou X."/>
            <person name="Wei L."/>
        </authorList>
    </citation>
    <scope>NUCLEOTIDE SEQUENCE</scope>
    <source>
        <strain evidence="8">KEN8</strain>
        <tissue evidence="8">Leaf</tissue>
    </source>
</reference>
<comment type="caution">
    <text evidence="8">The sequence shown here is derived from an EMBL/GenBank/DDBJ whole genome shotgun (WGS) entry which is preliminary data.</text>
</comment>
<evidence type="ECO:0000256" key="3">
    <source>
        <dbReference type="ARBA" id="ARBA00023127"/>
    </source>
</evidence>
<dbReference type="SMART" id="SM00385">
    <property type="entry name" value="CYCLIN"/>
    <property type="match status" value="1"/>
</dbReference>
<dbReference type="Pfam" id="PF00134">
    <property type="entry name" value="Cyclin_N"/>
    <property type="match status" value="1"/>
</dbReference>
<dbReference type="InterPro" id="IPR048258">
    <property type="entry name" value="Cyclins_cyclin-box"/>
</dbReference>
<name>A0AAW2NUT5_9LAMI</name>
<keyword evidence="4" id="KW-0131">Cell cycle</keyword>
<dbReference type="EMBL" id="JACGWM010000010">
    <property type="protein sequence ID" value="KAL0347332.1"/>
    <property type="molecule type" value="Genomic_DNA"/>
</dbReference>
<dbReference type="PANTHER" id="PTHR14534">
    <property type="entry name" value="VACUOLAR IMPORT AND DEGRADATION PROTEIN 24"/>
    <property type="match status" value="1"/>
</dbReference>
<comment type="similarity">
    <text evidence="5">Belongs to the GID4/VID24 family.</text>
</comment>
<proteinExistence type="inferred from homology"/>
<dbReference type="GO" id="GO:0006623">
    <property type="term" value="P:protein targeting to vacuole"/>
    <property type="evidence" value="ECO:0007669"/>
    <property type="project" value="TreeGrafter"/>
</dbReference>
<dbReference type="InterPro" id="IPR013763">
    <property type="entry name" value="Cyclin-like_dom"/>
</dbReference>
<keyword evidence="3 6" id="KW-0195">Cyclin</keyword>
<evidence type="ECO:0000256" key="4">
    <source>
        <dbReference type="ARBA" id="ARBA00023306"/>
    </source>
</evidence>
<accession>A0AAW2NUT5</accession>
<dbReference type="GO" id="GO:0007039">
    <property type="term" value="P:protein catabolic process in the vacuole"/>
    <property type="evidence" value="ECO:0007669"/>
    <property type="project" value="TreeGrafter"/>
</dbReference>
<reference evidence="8" key="2">
    <citation type="journal article" date="2024" name="Plant">
        <title>Genomic evolution and insights into agronomic trait innovations of Sesamum species.</title>
        <authorList>
            <person name="Miao H."/>
            <person name="Wang L."/>
            <person name="Qu L."/>
            <person name="Liu H."/>
            <person name="Sun Y."/>
            <person name="Le M."/>
            <person name="Wang Q."/>
            <person name="Wei S."/>
            <person name="Zheng Y."/>
            <person name="Lin W."/>
            <person name="Duan Y."/>
            <person name="Cao H."/>
            <person name="Xiong S."/>
            <person name="Wang X."/>
            <person name="Wei L."/>
            <person name="Li C."/>
            <person name="Ma Q."/>
            <person name="Ju M."/>
            <person name="Zhao R."/>
            <person name="Li G."/>
            <person name="Mu C."/>
            <person name="Tian Q."/>
            <person name="Mei H."/>
            <person name="Zhang T."/>
            <person name="Gao T."/>
            <person name="Zhang H."/>
        </authorList>
    </citation>
    <scope>NUCLEOTIDE SEQUENCE</scope>
    <source>
        <strain evidence="8">KEN8</strain>
    </source>
</reference>